<evidence type="ECO:0000259" key="1">
    <source>
        <dbReference type="Pfam" id="PF06452"/>
    </source>
</evidence>
<sequence length="220" mass="25397">LSGHFPYAQGKNYELKKDLRIAREAYCYRAKTPPLIDGKISEPVWKNPVSLLFSPDANPMSIDSVNFYFLYDDKNIYIAAYCKEPKIDSIIAGVTDHDGAVYSEDCMGYFFQPDLKKGLVYQIYFNPLGSVFDQKISMSPEAGFDADRTWNGTYEVKTIKGSDFWSIEVRIPLNQFEFAIKSGQKWGLNFRRKQKRFNSSADWQVPITYDPETYGYLIMK</sequence>
<feature type="domain" description="Carbohydrate-binding" evidence="1">
    <location>
        <begin position="36"/>
        <end position="191"/>
    </location>
</feature>
<evidence type="ECO:0000313" key="2">
    <source>
        <dbReference type="EMBL" id="GAI14376.1"/>
    </source>
</evidence>
<accession>X1M8E7</accession>
<dbReference type="GO" id="GO:0030246">
    <property type="term" value="F:carbohydrate binding"/>
    <property type="evidence" value="ECO:0007669"/>
    <property type="project" value="InterPro"/>
</dbReference>
<feature type="non-terminal residue" evidence="2">
    <location>
        <position position="1"/>
    </location>
</feature>
<comment type="caution">
    <text evidence="2">The sequence shown here is derived from an EMBL/GenBank/DDBJ whole genome shotgun (WGS) entry which is preliminary data.</text>
</comment>
<organism evidence="2">
    <name type="scientific">marine sediment metagenome</name>
    <dbReference type="NCBI Taxonomy" id="412755"/>
    <lineage>
        <taxon>unclassified sequences</taxon>
        <taxon>metagenomes</taxon>
        <taxon>ecological metagenomes</taxon>
    </lineage>
</organism>
<dbReference type="Pfam" id="PF06452">
    <property type="entry name" value="CBM9_1"/>
    <property type="match status" value="1"/>
</dbReference>
<gene>
    <name evidence="2" type="ORF">S06H3_09191</name>
</gene>
<protein>
    <recommendedName>
        <fullName evidence="1">Carbohydrate-binding domain-containing protein</fullName>
    </recommendedName>
</protein>
<dbReference type="GO" id="GO:0004553">
    <property type="term" value="F:hydrolase activity, hydrolyzing O-glycosyl compounds"/>
    <property type="evidence" value="ECO:0007669"/>
    <property type="project" value="InterPro"/>
</dbReference>
<name>X1M8E7_9ZZZZ</name>
<proteinExistence type="predicted"/>
<dbReference type="GO" id="GO:0016052">
    <property type="term" value="P:carbohydrate catabolic process"/>
    <property type="evidence" value="ECO:0007669"/>
    <property type="project" value="InterPro"/>
</dbReference>
<dbReference type="InterPro" id="IPR010502">
    <property type="entry name" value="Carb-bd_dom_fam9"/>
</dbReference>
<reference evidence="2" key="1">
    <citation type="journal article" date="2014" name="Front. Microbiol.">
        <title>High frequency of phylogenetically diverse reductive dehalogenase-homologous genes in deep subseafloor sedimentary metagenomes.</title>
        <authorList>
            <person name="Kawai M."/>
            <person name="Futagami T."/>
            <person name="Toyoda A."/>
            <person name="Takaki Y."/>
            <person name="Nishi S."/>
            <person name="Hori S."/>
            <person name="Arai W."/>
            <person name="Tsubouchi T."/>
            <person name="Morono Y."/>
            <person name="Uchiyama I."/>
            <person name="Ito T."/>
            <person name="Fujiyama A."/>
            <person name="Inagaki F."/>
            <person name="Takami H."/>
        </authorList>
    </citation>
    <scope>NUCLEOTIDE SEQUENCE</scope>
    <source>
        <strain evidence="2">Expedition CK06-06</strain>
    </source>
</reference>
<dbReference type="SUPFAM" id="SSF49344">
    <property type="entry name" value="CBD9-like"/>
    <property type="match status" value="1"/>
</dbReference>
<dbReference type="EMBL" id="BARV01003999">
    <property type="protein sequence ID" value="GAI14376.1"/>
    <property type="molecule type" value="Genomic_DNA"/>
</dbReference>
<dbReference type="AlphaFoldDB" id="X1M8E7"/>
<dbReference type="Gene3D" id="2.60.40.1190">
    <property type="match status" value="1"/>
</dbReference>